<sequence length="123" mass="12904">MRSARSYTATVCPALANCWAAAKPAGPEPITATVLPDSRSGGWGVTQPCSQALSIIETSTCLIVTASELMPRTQEVSHGAGQRRPVNSGKLLVACNRSLAARQSPRHTSSFHSGIRLPSGHPL</sequence>
<proteinExistence type="predicted"/>
<organism evidence="2">
    <name type="scientific">freshwater metagenome</name>
    <dbReference type="NCBI Taxonomy" id="449393"/>
    <lineage>
        <taxon>unclassified sequences</taxon>
        <taxon>metagenomes</taxon>
        <taxon>ecological metagenomes</taxon>
    </lineage>
</organism>
<name>A0A6J6QC55_9ZZZZ</name>
<evidence type="ECO:0000256" key="1">
    <source>
        <dbReference type="SAM" id="MobiDB-lite"/>
    </source>
</evidence>
<gene>
    <name evidence="2" type="ORF">UFOPK2625_00890</name>
</gene>
<protein>
    <submittedName>
        <fullName evidence="2">Unannotated protein</fullName>
    </submittedName>
</protein>
<dbReference type="AlphaFoldDB" id="A0A6J6QC55"/>
<feature type="region of interest" description="Disordered" evidence="1">
    <location>
        <begin position="100"/>
        <end position="123"/>
    </location>
</feature>
<evidence type="ECO:0000313" key="2">
    <source>
        <dbReference type="EMBL" id="CAB4708797.1"/>
    </source>
</evidence>
<accession>A0A6J6QC55</accession>
<reference evidence="2" key="1">
    <citation type="submission" date="2020-05" db="EMBL/GenBank/DDBJ databases">
        <authorList>
            <person name="Chiriac C."/>
            <person name="Salcher M."/>
            <person name="Ghai R."/>
            <person name="Kavagutti S V."/>
        </authorList>
    </citation>
    <scope>NUCLEOTIDE SEQUENCE</scope>
</reference>
<dbReference type="EMBL" id="CAEZXZ010000131">
    <property type="protein sequence ID" value="CAB4708797.1"/>
    <property type="molecule type" value="Genomic_DNA"/>
</dbReference>